<evidence type="ECO:0000256" key="2">
    <source>
        <dbReference type="SAM" id="MobiDB-lite"/>
    </source>
</evidence>
<sequence>MFENLTSTTAKTDKRITYSLGTKTKIVQFCAEHGLSKRAFDAHLVHQLMIELDWCTHDAEVCAGLATRLIRFIEANVCAEKLPMAIKAEPLSAARNSVPFRVTWAAHTLSWSEPGFEFTHASHVPQQGPPDFEHGRVYTRAYVSTTALSEAVGEIHAGFRTLVPAPATTSQEAANPQIIFRMPDHIDAFLGDISAFCKDKNGSPMCKDGFIATLEHSRARAQIVNYLRAALKPTGASDANARFKADNEKLRLQVEELTEALDECIQAAERATAEANGRSEMLMRSASIAESKAQLAEGKAKQAESEMQKMQKMQGNFQQLQGEMQKVQKQKEEAEARANILANSLKALQAQTAQEGIGRKEVGTGDGGDFFSFAHGRADSAYGGNGNEGRERVEDGDESSIGEGGMSKLQAIKEKLKNMKAAKA</sequence>
<feature type="region of interest" description="Disordered" evidence="2">
    <location>
        <begin position="377"/>
        <end position="408"/>
    </location>
</feature>
<accession>A0A9W7W4U6</accession>
<comment type="caution">
    <text evidence="3">The sequence shown here is derived from an EMBL/GenBank/DDBJ whole genome shotgun (WGS) entry which is preliminary data.</text>
</comment>
<evidence type="ECO:0000256" key="1">
    <source>
        <dbReference type="SAM" id="Coils"/>
    </source>
</evidence>
<proteinExistence type="predicted"/>
<evidence type="ECO:0000313" key="3">
    <source>
        <dbReference type="EMBL" id="KAH9838859.1"/>
    </source>
</evidence>
<gene>
    <name evidence="3" type="ORF">Tdes44962_MAKER08140</name>
</gene>
<feature type="coiled-coil region" evidence="1">
    <location>
        <begin position="240"/>
        <end position="351"/>
    </location>
</feature>
<organism evidence="3 4">
    <name type="scientific">Teratosphaeria destructans</name>
    <dbReference type="NCBI Taxonomy" id="418781"/>
    <lineage>
        <taxon>Eukaryota</taxon>
        <taxon>Fungi</taxon>
        <taxon>Dikarya</taxon>
        <taxon>Ascomycota</taxon>
        <taxon>Pezizomycotina</taxon>
        <taxon>Dothideomycetes</taxon>
        <taxon>Dothideomycetidae</taxon>
        <taxon>Mycosphaerellales</taxon>
        <taxon>Teratosphaeriaceae</taxon>
        <taxon>Teratosphaeria</taxon>
    </lineage>
</organism>
<dbReference type="Proteomes" id="UP001138500">
    <property type="component" value="Unassembled WGS sequence"/>
</dbReference>
<reference evidence="3 4" key="2">
    <citation type="journal article" date="2021" name="Curr. Genet.">
        <title>Genetic response to nitrogen starvation in the aggressive Eucalyptus foliar pathogen Teratosphaeria destructans.</title>
        <authorList>
            <person name="Havenga M."/>
            <person name="Wingfield B.D."/>
            <person name="Wingfield M.J."/>
            <person name="Dreyer L.L."/>
            <person name="Roets F."/>
            <person name="Aylward J."/>
        </authorList>
    </citation>
    <scope>NUCLEOTIDE SEQUENCE [LARGE SCALE GENOMIC DNA]</scope>
    <source>
        <strain evidence="3">CMW44962</strain>
    </source>
</reference>
<evidence type="ECO:0000313" key="4">
    <source>
        <dbReference type="Proteomes" id="UP001138500"/>
    </source>
</evidence>
<name>A0A9W7W4U6_9PEZI</name>
<keyword evidence="1" id="KW-0175">Coiled coil</keyword>
<dbReference type="AlphaFoldDB" id="A0A9W7W4U6"/>
<keyword evidence="4" id="KW-1185">Reference proteome</keyword>
<dbReference type="EMBL" id="RIBY02000680">
    <property type="protein sequence ID" value="KAH9838859.1"/>
    <property type="molecule type" value="Genomic_DNA"/>
</dbReference>
<protein>
    <submittedName>
        <fullName evidence="3">Uncharacterized protein</fullName>
    </submittedName>
</protein>
<reference evidence="3 4" key="1">
    <citation type="journal article" date="2018" name="IMA Fungus">
        <title>IMA Genome-F 10: Nine draft genome sequences of Claviceps purpurea s.lat., including C. arundinis, C. humidiphila, and C. cf. spartinae, pseudomolecules for the pitch canker pathogen Fusarium circinatum, draft genome of Davidsoniella eucalypti, Grosmannia galeiformis, Quambalaria eucalypti, and Teratosphaeria destructans.</title>
        <authorList>
            <person name="Wingfield B.D."/>
            <person name="Liu M."/>
            <person name="Nguyen H.D."/>
            <person name="Lane F.A."/>
            <person name="Morgan S.W."/>
            <person name="De Vos L."/>
            <person name="Wilken P.M."/>
            <person name="Duong T.A."/>
            <person name="Aylward J."/>
            <person name="Coetzee M.P."/>
            <person name="Dadej K."/>
            <person name="De Beer Z.W."/>
            <person name="Findlay W."/>
            <person name="Havenga M."/>
            <person name="Kolarik M."/>
            <person name="Menzies J.G."/>
            <person name="Naidoo K."/>
            <person name="Pochopski O."/>
            <person name="Shoukouhi P."/>
            <person name="Santana Q.C."/>
            <person name="Seifert K.A."/>
            <person name="Soal N."/>
            <person name="Steenkamp E.T."/>
            <person name="Tatham C.T."/>
            <person name="van der Nest M.A."/>
            <person name="Wingfield M.J."/>
        </authorList>
    </citation>
    <scope>NUCLEOTIDE SEQUENCE [LARGE SCALE GENOMIC DNA]</scope>
    <source>
        <strain evidence="3">CMW44962</strain>
    </source>
</reference>